<protein>
    <submittedName>
        <fullName evidence="2">DNA-3-methyladenine glycosylase I</fullName>
    </submittedName>
</protein>
<dbReference type="AlphaFoldDB" id="A0A0R1M985"/>
<dbReference type="InterPro" id="IPR005019">
    <property type="entry name" value="Adenine_glyco"/>
</dbReference>
<feature type="binding site" evidence="1">
    <location>
        <position position="187"/>
    </location>
    <ligand>
        <name>Zn(2+)</name>
        <dbReference type="ChEBI" id="CHEBI:29105"/>
    </ligand>
</feature>
<reference evidence="2 3" key="1">
    <citation type="journal article" date="2015" name="Genome Announc.">
        <title>Expanding the biotechnology potential of lactobacilli through comparative genomics of 213 strains and associated genera.</title>
        <authorList>
            <person name="Sun Z."/>
            <person name="Harris H.M."/>
            <person name="McCann A."/>
            <person name="Guo C."/>
            <person name="Argimon S."/>
            <person name="Zhang W."/>
            <person name="Yang X."/>
            <person name="Jeffery I.B."/>
            <person name="Cooney J.C."/>
            <person name="Kagawa T.F."/>
            <person name="Liu W."/>
            <person name="Song Y."/>
            <person name="Salvetti E."/>
            <person name="Wrobel A."/>
            <person name="Rasinkangas P."/>
            <person name="Parkhill J."/>
            <person name="Rea M.C."/>
            <person name="O'Sullivan O."/>
            <person name="Ritari J."/>
            <person name="Douillard F.P."/>
            <person name="Paul Ross R."/>
            <person name="Yang R."/>
            <person name="Briner A.E."/>
            <person name="Felis G.E."/>
            <person name="de Vos W.M."/>
            <person name="Barrangou R."/>
            <person name="Klaenhammer T.R."/>
            <person name="Caufield P.W."/>
            <person name="Cui Y."/>
            <person name="Zhang H."/>
            <person name="O'Toole P.W."/>
        </authorList>
    </citation>
    <scope>NUCLEOTIDE SEQUENCE [LARGE SCALE GENOMIC DNA]</scope>
    <source>
        <strain evidence="2 3">DSM 19910</strain>
    </source>
</reference>
<dbReference type="GO" id="GO:0008725">
    <property type="term" value="F:DNA-3-methyladenine glycosylase activity"/>
    <property type="evidence" value="ECO:0007669"/>
    <property type="project" value="InterPro"/>
</dbReference>
<name>A0A0R1M985_9LACO</name>
<keyword evidence="1" id="KW-0862">Zinc</keyword>
<dbReference type="PATRIC" id="fig|1423731.3.peg.496"/>
<dbReference type="InterPro" id="IPR011257">
    <property type="entry name" value="DNA_glycosylase"/>
</dbReference>
<gene>
    <name evidence="2" type="ORF">FC81_GL000481</name>
</gene>
<evidence type="ECO:0000313" key="3">
    <source>
        <dbReference type="Proteomes" id="UP000051621"/>
    </source>
</evidence>
<dbReference type="PANTHER" id="PTHR30037:SF4">
    <property type="entry name" value="DNA-3-METHYLADENINE GLYCOSYLASE I"/>
    <property type="match status" value="1"/>
</dbReference>
<dbReference type="Pfam" id="PF03352">
    <property type="entry name" value="Adenine_glyco"/>
    <property type="match status" value="1"/>
</dbReference>
<dbReference type="PANTHER" id="PTHR30037">
    <property type="entry name" value="DNA-3-METHYLADENINE GLYCOSYLASE 1"/>
    <property type="match status" value="1"/>
</dbReference>
<comment type="caution">
    <text evidence="2">The sequence shown here is derived from an EMBL/GenBank/DDBJ whole genome shotgun (WGS) entry which is preliminary data.</text>
</comment>
<feature type="binding site" evidence="1">
    <location>
        <position position="29"/>
    </location>
    <ligand>
        <name>Zn(2+)</name>
        <dbReference type="ChEBI" id="CHEBI:29105"/>
    </ligand>
</feature>
<dbReference type="GO" id="GO:0046872">
    <property type="term" value="F:metal ion binding"/>
    <property type="evidence" value="ECO:0007669"/>
    <property type="project" value="UniProtKB-KW"/>
</dbReference>
<proteinExistence type="predicted"/>
<keyword evidence="3" id="KW-1185">Reference proteome</keyword>
<dbReference type="EMBL" id="AZEF01000061">
    <property type="protein sequence ID" value="KRL00104.1"/>
    <property type="molecule type" value="Genomic_DNA"/>
</dbReference>
<dbReference type="STRING" id="1423731.FC81_GL000481"/>
<keyword evidence="1" id="KW-0479">Metal-binding</keyword>
<feature type="binding site" evidence="1">
    <location>
        <position position="191"/>
    </location>
    <ligand>
        <name>Zn(2+)</name>
        <dbReference type="ChEBI" id="CHEBI:29105"/>
    </ligand>
</feature>
<dbReference type="Gene3D" id="1.10.340.30">
    <property type="entry name" value="Hypothetical protein, domain 2"/>
    <property type="match status" value="1"/>
</dbReference>
<evidence type="ECO:0000256" key="1">
    <source>
        <dbReference type="PIRSR" id="PIRSR605019-1"/>
    </source>
</evidence>
<dbReference type="InterPro" id="IPR052891">
    <property type="entry name" value="DNA-3mA_glycosylase"/>
</dbReference>
<accession>A0A0R1M985</accession>
<evidence type="ECO:0000313" key="2">
    <source>
        <dbReference type="EMBL" id="KRL00104.1"/>
    </source>
</evidence>
<feature type="binding site" evidence="1">
    <location>
        <position position="15"/>
    </location>
    <ligand>
        <name>Zn(2+)</name>
        <dbReference type="ChEBI" id="CHEBI:29105"/>
    </ligand>
</feature>
<sequence length="195" mass="22394">MQIMLKGSVEMVQRCAWANTGGQLLRDYHDHEWGKKVKDERLIFELLSLEIMQAGLNWELVLKKREAFKVAFDNFEITKVAAYDAAKVEELCQNPAIIRNKRKIRAIITNAQAITTLHLAGTTLNKLLWQLADNRTVINNWEHAEQVPAKTLFSKRVALELQQKGFKFVGPTIVYSFLQAVGIINDHLSYCSFKY</sequence>
<dbReference type="SUPFAM" id="SSF48150">
    <property type="entry name" value="DNA-glycosylase"/>
    <property type="match status" value="1"/>
</dbReference>
<organism evidence="2 3">
    <name type="scientific">Liquorilactobacillus capillatus DSM 19910</name>
    <dbReference type="NCBI Taxonomy" id="1423731"/>
    <lineage>
        <taxon>Bacteria</taxon>
        <taxon>Bacillati</taxon>
        <taxon>Bacillota</taxon>
        <taxon>Bacilli</taxon>
        <taxon>Lactobacillales</taxon>
        <taxon>Lactobacillaceae</taxon>
        <taxon>Liquorilactobacillus</taxon>
    </lineage>
</organism>
<dbReference type="GO" id="GO:0006284">
    <property type="term" value="P:base-excision repair"/>
    <property type="evidence" value="ECO:0007669"/>
    <property type="project" value="InterPro"/>
</dbReference>
<dbReference type="Proteomes" id="UP000051621">
    <property type="component" value="Unassembled WGS sequence"/>
</dbReference>